<dbReference type="SFLD" id="SFLDG01140">
    <property type="entry name" value="C2.B:_Phosphomannomutase_and_P"/>
    <property type="match status" value="1"/>
</dbReference>
<keyword evidence="2" id="KW-1185">Reference proteome</keyword>
<dbReference type="EMBL" id="CP130318">
    <property type="protein sequence ID" value="WNQ10060.1"/>
    <property type="molecule type" value="Genomic_DNA"/>
</dbReference>
<dbReference type="SFLD" id="SFLDS00003">
    <property type="entry name" value="Haloacid_Dehalogenase"/>
    <property type="match status" value="1"/>
</dbReference>
<proteinExistence type="predicted"/>
<evidence type="ECO:0000313" key="1">
    <source>
        <dbReference type="EMBL" id="WNQ10060.1"/>
    </source>
</evidence>
<dbReference type="GO" id="GO:0000287">
    <property type="term" value="F:magnesium ion binding"/>
    <property type="evidence" value="ECO:0007669"/>
    <property type="project" value="TreeGrafter"/>
</dbReference>
<dbReference type="KEGG" id="paun:MJA45_20895"/>
<dbReference type="GO" id="GO:0016791">
    <property type="term" value="F:phosphatase activity"/>
    <property type="evidence" value="ECO:0007669"/>
    <property type="project" value="TreeGrafter"/>
</dbReference>
<reference evidence="1 2" key="1">
    <citation type="submission" date="2022-02" db="EMBL/GenBank/DDBJ databases">
        <title>Paenibacillus sp. MBLB1776 Whole Genome Shotgun Sequencing.</title>
        <authorList>
            <person name="Hwang C.Y."/>
            <person name="Cho E.-S."/>
            <person name="Seo M.-J."/>
        </authorList>
    </citation>
    <scope>NUCLEOTIDE SEQUENCE [LARGE SCALE GENOMIC DNA]</scope>
    <source>
        <strain evidence="1 2">MBLB1776</strain>
    </source>
</reference>
<dbReference type="Pfam" id="PF08282">
    <property type="entry name" value="Hydrolase_3"/>
    <property type="match status" value="1"/>
</dbReference>
<dbReference type="NCBIfam" id="TIGR01484">
    <property type="entry name" value="HAD-SF-IIB"/>
    <property type="match status" value="1"/>
</dbReference>
<dbReference type="Proteomes" id="UP001305702">
    <property type="component" value="Chromosome"/>
</dbReference>
<dbReference type="Gene3D" id="3.30.1240.10">
    <property type="match status" value="1"/>
</dbReference>
<dbReference type="RefSeq" id="WP_315603834.1">
    <property type="nucleotide sequence ID" value="NZ_CP130318.1"/>
</dbReference>
<dbReference type="PANTHER" id="PTHR10000">
    <property type="entry name" value="PHOSPHOSERINE PHOSPHATASE"/>
    <property type="match status" value="1"/>
</dbReference>
<dbReference type="PANTHER" id="PTHR10000:SF25">
    <property type="entry name" value="PHOSPHATASE YKRA-RELATED"/>
    <property type="match status" value="1"/>
</dbReference>
<dbReference type="GO" id="GO:0005829">
    <property type="term" value="C:cytosol"/>
    <property type="evidence" value="ECO:0007669"/>
    <property type="project" value="TreeGrafter"/>
</dbReference>
<gene>
    <name evidence="1" type="ORF">MJA45_20895</name>
</gene>
<dbReference type="InterPro" id="IPR000150">
    <property type="entry name" value="Cof"/>
</dbReference>
<organism evidence="1 2">
    <name type="scientific">Paenibacillus aurantius</name>
    <dbReference type="NCBI Taxonomy" id="2918900"/>
    <lineage>
        <taxon>Bacteria</taxon>
        <taxon>Bacillati</taxon>
        <taxon>Bacillota</taxon>
        <taxon>Bacilli</taxon>
        <taxon>Bacillales</taxon>
        <taxon>Paenibacillaceae</taxon>
        <taxon>Paenibacillus</taxon>
    </lineage>
</organism>
<dbReference type="InterPro" id="IPR036412">
    <property type="entry name" value="HAD-like_sf"/>
</dbReference>
<dbReference type="SUPFAM" id="SSF56784">
    <property type="entry name" value="HAD-like"/>
    <property type="match status" value="1"/>
</dbReference>
<dbReference type="InterPro" id="IPR006379">
    <property type="entry name" value="HAD-SF_hydro_IIB"/>
</dbReference>
<dbReference type="SFLD" id="SFLDG01144">
    <property type="entry name" value="C2.B.4:_PGP_Like"/>
    <property type="match status" value="1"/>
</dbReference>
<sequence>MKGKMIFFDIDGTLLDHDKRLPDSTRQAVRELKEKGHSVAIATGRGPFMYKELREELGIDSYVSYNGQYVVWQGKPLYTNPIRPELLDSVTEYAVRHNHPIVYMDHDTMRSNTEYHAYVEESIGTLKVAQPSFDPKYHLGREIYQCLLFCTIGEEQAYKDTFGELDFIRWHQFSMDILPAGGSKAKGIEKMIEKLGIDRSDVYAFGDHLNDLEMLQFAGTGVAMGNALDSVKKIAKVVTRAVDDDGIWHGLKQVGLL</sequence>
<keyword evidence="1" id="KW-0378">Hydrolase</keyword>
<dbReference type="CDD" id="cd07517">
    <property type="entry name" value="HAD_HPP"/>
    <property type="match status" value="1"/>
</dbReference>
<dbReference type="InterPro" id="IPR023214">
    <property type="entry name" value="HAD_sf"/>
</dbReference>
<accession>A0AA96RC21</accession>
<dbReference type="NCBIfam" id="TIGR00099">
    <property type="entry name" value="Cof-subfamily"/>
    <property type="match status" value="1"/>
</dbReference>
<dbReference type="AlphaFoldDB" id="A0AA96RC21"/>
<dbReference type="Gene3D" id="3.40.50.1000">
    <property type="entry name" value="HAD superfamily/HAD-like"/>
    <property type="match status" value="1"/>
</dbReference>
<name>A0AA96RC21_9BACL</name>
<protein>
    <submittedName>
        <fullName evidence="1">Cof-type HAD-IIB family hydrolase</fullName>
    </submittedName>
</protein>
<evidence type="ECO:0000313" key="2">
    <source>
        <dbReference type="Proteomes" id="UP001305702"/>
    </source>
</evidence>